<dbReference type="EMBL" id="KB445577">
    <property type="protein sequence ID" value="EMD91198.1"/>
    <property type="molecule type" value="Genomic_DNA"/>
</dbReference>
<dbReference type="Proteomes" id="UP000016936">
    <property type="component" value="Unassembled WGS sequence"/>
</dbReference>
<reference evidence="2" key="2">
    <citation type="journal article" date="2013" name="PLoS Genet.">
        <title>Comparative genome structure, secondary metabolite, and effector coding capacity across Cochliobolus pathogens.</title>
        <authorList>
            <person name="Condon B.J."/>
            <person name="Leng Y."/>
            <person name="Wu D."/>
            <person name="Bushley K.E."/>
            <person name="Ohm R.A."/>
            <person name="Otillar R."/>
            <person name="Martin J."/>
            <person name="Schackwitz W."/>
            <person name="Grimwood J."/>
            <person name="MohdZainudin N."/>
            <person name="Xue C."/>
            <person name="Wang R."/>
            <person name="Manning V.A."/>
            <person name="Dhillon B."/>
            <person name="Tu Z.J."/>
            <person name="Steffenson B.J."/>
            <person name="Salamov A."/>
            <person name="Sun H."/>
            <person name="Lowry S."/>
            <person name="LaButti K."/>
            <person name="Han J."/>
            <person name="Copeland A."/>
            <person name="Lindquist E."/>
            <person name="Barry K."/>
            <person name="Schmutz J."/>
            <person name="Baker S.E."/>
            <person name="Ciuffetti L.M."/>
            <person name="Grigoriev I.V."/>
            <person name="Zhong S."/>
            <person name="Turgeon B.G."/>
        </authorList>
    </citation>
    <scope>NUCLEOTIDE SEQUENCE [LARGE SCALE GENOMIC DNA]</scope>
    <source>
        <strain evidence="2">C5 / ATCC 48332 / race O</strain>
    </source>
</reference>
<evidence type="ECO:0000313" key="1">
    <source>
        <dbReference type="EMBL" id="EMD91198.1"/>
    </source>
</evidence>
<sequence length="108" mass="12134">MSNILKFLSTAPDIGLMNLLAGRFNFLEFSIYDMHWPLVRELANLARQTAQRANKSPTNGIGYANLFSFCLIDLSLNGDILNNPNLDDDGEWGTLMWWPGADLRSDVV</sequence>
<name>M2UTK2_COCH5</name>
<gene>
    <name evidence="1" type="ORF">COCHEDRAFT_1030923</name>
</gene>
<protein>
    <submittedName>
        <fullName evidence="1">Uncharacterized protein</fullName>
    </submittedName>
</protein>
<dbReference type="HOGENOM" id="CLU_2196694_0_0_1"/>
<organism evidence="1 2">
    <name type="scientific">Cochliobolus heterostrophus (strain C5 / ATCC 48332 / race O)</name>
    <name type="common">Southern corn leaf blight fungus</name>
    <name type="synonym">Bipolaris maydis</name>
    <dbReference type="NCBI Taxonomy" id="701091"/>
    <lineage>
        <taxon>Eukaryota</taxon>
        <taxon>Fungi</taxon>
        <taxon>Dikarya</taxon>
        <taxon>Ascomycota</taxon>
        <taxon>Pezizomycotina</taxon>
        <taxon>Dothideomycetes</taxon>
        <taxon>Pleosporomycetidae</taxon>
        <taxon>Pleosporales</taxon>
        <taxon>Pleosporineae</taxon>
        <taxon>Pleosporaceae</taxon>
        <taxon>Bipolaris</taxon>
    </lineage>
</organism>
<proteinExistence type="predicted"/>
<evidence type="ECO:0000313" key="2">
    <source>
        <dbReference type="Proteomes" id="UP000016936"/>
    </source>
</evidence>
<reference evidence="1 2" key="1">
    <citation type="journal article" date="2012" name="PLoS Pathog.">
        <title>Diverse lifestyles and strategies of plant pathogenesis encoded in the genomes of eighteen Dothideomycetes fungi.</title>
        <authorList>
            <person name="Ohm R.A."/>
            <person name="Feau N."/>
            <person name="Henrissat B."/>
            <person name="Schoch C.L."/>
            <person name="Horwitz B.A."/>
            <person name="Barry K.W."/>
            <person name="Condon B.J."/>
            <person name="Copeland A.C."/>
            <person name="Dhillon B."/>
            <person name="Glaser F."/>
            <person name="Hesse C.N."/>
            <person name="Kosti I."/>
            <person name="LaButti K."/>
            <person name="Lindquist E.A."/>
            <person name="Lucas S."/>
            <person name="Salamov A.A."/>
            <person name="Bradshaw R.E."/>
            <person name="Ciuffetti L."/>
            <person name="Hamelin R.C."/>
            <person name="Kema G.H.J."/>
            <person name="Lawrence C."/>
            <person name="Scott J.A."/>
            <person name="Spatafora J.W."/>
            <person name="Turgeon B.G."/>
            <person name="de Wit P.J.G.M."/>
            <person name="Zhong S."/>
            <person name="Goodwin S.B."/>
            <person name="Grigoriev I.V."/>
        </authorList>
    </citation>
    <scope>NUCLEOTIDE SEQUENCE [LARGE SCALE GENOMIC DNA]</scope>
    <source>
        <strain evidence="2">C5 / ATCC 48332 / race O</strain>
    </source>
</reference>
<accession>M2UTK2</accession>
<keyword evidence="2" id="KW-1185">Reference proteome</keyword>
<dbReference type="AlphaFoldDB" id="M2UTK2"/>